<keyword evidence="3" id="KW-0560">Oxidoreductase</keyword>
<dbReference type="Pfam" id="PF03060">
    <property type="entry name" value="NMO"/>
    <property type="match status" value="2"/>
</dbReference>
<reference evidence="4 5" key="1">
    <citation type="journal article" date="2021" name="Sci. Rep.">
        <title>The distribution of antibiotic resistance genes in chicken gut microbiota commensals.</title>
        <authorList>
            <person name="Juricova H."/>
            <person name="Matiasovicova J."/>
            <person name="Kubasova T."/>
            <person name="Cejkova D."/>
            <person name="Rychlik I."/>
        </authorList>
    </citation>
    <scope>NUCLEOTIDE SEQUENCE [LARGE SCALE GENOMIC DNA]</scope>
    <source>
        <strain evidence="4 5">An794</strain>
    </source>
</reference>
<keyword evidence="2" id="KW-0288">FMN</keyword>
<protein>
    <submittedName>
        <fullName evidence="4">Enoyl-[acyl-carrier-protein] reductase FabK</fullName>
    </submittedName>
</protein>
<dbReference type="EMBL" id="JACSNQ010000019">
    <property type="protein sequence ID" value="MBM6775435.1"/>
    <property type="molecule type" value="Genomic_DNA"/>
</dbReference>
<accession>A0ABS2F3Q0</accession>
<dbReference type="Gene3D" id="3.20.20.70">
    <property type="entry name" value="Aldolase class I"/>
    <property type="match status" value="1"/>
</dbReference>
<organism evidence="4 5">
    <name type="scientific">Olsenella profusa</name>
    <dbReference type="NCBI Taxonomy" id="138595"/>
    <lineage>
        <taxon>Bacteria</taxon>
        <taxon>Bacillati</taxon>
        <taxon>Actinomycetota</taxon>
        <taxon>Coriobacteriia</taxon>
        <taxon>Coriobacteriales</taxon>
        <taxon>Atopobiaceae</taxon>
        <taxon>Olsenella</taxon>
    </lineage>
</organism>
<evidence type="ECO:0000313" key="5">
    <source>
        <dbReference type="Proteomes" id="UP000712527"/>
    </source>
</evidence>
<dbReference type="InterPro" id="IPR013785">
    <property type="entry name" value="Aldolase_TIM"/>
</dbReference>
<dbReference type="CDD" id="cd04730">
    <property type="entry name" value="NPD_like"/>
    <property type="match status" value="1"/>
</dbReference>
<name>A0ABS2F3Q0_9ACTN</name>
<dbReference type="Proteomes" id="UP000712527">
    <property type="component" value="Unassembled WGS sequence"/>
</dbReference>
<comment type="caution">
    <text evidence="4">The sequence shown here is derived from an EMBL/GenBank/DDBJ whole genome shotgun (WGS) entry which is preliminary data.</text>
</comment>
<evidence type="ECO:0000256" key="1">
    <source>
        <dbReference type="ARBA" id="ARBA00022630"/>
    </source>
</evidence>
<proteinExistence type="predicted"/>
<dbReference type="SUPFAM" id="SSF51412">
    <property type="entry name" value="Inosine monophosphate dehydrogenase (IMPDH)"/>
    <property type="match status" value="1"/>
</dbReference>
<dbReference type="PANTHER" id="PTHR32332:SF20">
    <property type="entry name" value="2-NITROPROPANE DIOXYGENASE-LIKE PROTEIN"/>
    <property type="match status" value="1"/>
</dbReference>
<dbReference type="PANTHER" id="PTHR32332">
    <property type="entry name" value="2-NITROPROPANE DIOXYGENASE"/>
    <property type="match status" value="1"/>
</dbReference>
<gene>
    <name evidence="4" type="primary">fabK</name>
    <name evidence="4" type="ORF">H9X80_07765</name>
</gene>
<keyword evidence="5" id="KW-1185">Reference proteome</keyword>
<dbReference type="RefSeq" id="WP_204793772.1">
    <property type="nucleotide sequence ID" value="NZ_JACSNQ010000019.1"/>
</dbReference>
<sequence>MLRTPICDLLGIEKPVFQGGMAWIADASLASAVSEAGGLGIIAAMNANADWLRDQIHELREKTDKPFGVNVMLMSPFADEVAQVVIDEHVPVVVTGAGNPTKYMKAWNEAGIKVVPVVASVAMAKLVARAGAVAVVAEGTESGGHIGETSTMALVPQVVDAVKIPVIAAGGIADGRGVAAAFMLGAVGVQVGTRFLVADECTVSDQYKELVLKANDISTRATGRSTGHPVRALKSPFSNAYYKMESEGAPAEELNKFGTGALRKAAKEGDYEHGSFLCGQIAGMVKERQSAQEIVDDLVNGAEKVLSGAMQWVK</sequence>
<evidence type="ECO:0000256" key="3">
    <source>
        <dbReference type="ARBA" id="ARBA00023002"/>
    </source>
</evidence>
<dbReference type="InterPro" id="IPR017569">
    <property type="entry name" value="Enoyl_ACP_red-II_put"/>
</dbReference>
<evidence type="ECO:0000256" key="2">
    <source>
        <dbReference type="ARBA" id="ARBA00022643"/>
    </source>
</evidence>
<dbReference type="NCBIfam" id="TIGR03151">
    <property type="entry name" value="enACPred_II"/>
    <property type="match status" value="1"/>
</dbReference>
<evidence type="ECO:0000313" key="4">
    <source>
        <dbReference type="EMBL" id="MBM6775435.1"/>
    </source>
</evidence>
<keyword evidence="1" id="KW-0285">Flavoprotein</keyword>
<dbReference type="InterPro" id="IPR004136">
    <property type="entry name" value="NMO"/>
</dbReference>